<organism evidence="2 3">
    <name type="scientific">Morus notabilis</name>
    <dbReference type="NCBI Taxonomy" id="981085"/>
    <lineage>
        <taxon>Eukaryota</taxon>
        <taxon>Viridiplantae</taxon>
        <taxon>Streptophyta</taxon>
        <taxon>Embryophyta</taxon>
        <taxon>Tracheophyta</taxon>
        <taxon>Spermatophyta</taxon>
        <taxon>Magnoliopsida</taxon>
        <taxon>eudicotyledons</taxon>
        <taxon>Gunneridae</taxon>
        <taxon>Pentapetalae</taxon>
        <taxon>rosids</taxon>
        <taxon>fabids</taxon>
        <taxon>Rosales</taxon>
        <taxon>Moraceae</taxon>
        <taxon>Moreae</taxon>
        <taxon>Morus</taxon>
    </lineage>
</organism>
<protein>
    <submittedName>
        <fullName evidence="2">Uncharacterized protein</fullName>
    </submittedName>
</protein>
<dbReference type="AlphaFoldDB" id="W9R9H8"/>
<evidence type="ECO:0000256" key="1">
    <source>
        <dbReference type="SAM" id="MobiDB-lite"/>
    </source>
</evidence>
<evidence type="ECO:0000313" key="3">
    <source>
        <dbReference type="Proteomes" id="UP000030645"/>
    </source>
</evidence>
<feature type="region of interest" description="Disordered" evidence="1">
    <location>
        <begin position="77"/>
        <end position="98"/>
    </location>
</feature>
<sequence>MFRRSDTQMLRRLYARTLGYSDARMLRCLKLRRLDSRAFGHSNSRWDPCFVPFVAFNSQADDGVAIVFKQQFIQCKSSSKPKPKPEPKSVFDSNITTT</sequence>
<gene>
    <name evidence="2" type="ORF">L484_013053</name>
</gene>
<dbReference type="EMBL" id="KE344391">
    <property type="protein sequence ID" value="EXB59933.1"/>
    <property type="molecule type" value="Genomic_DNA"/>
</dbReference>
<keyword evidence="3" id="KW-1185">Reference proteome</keyword>
<evidence type="ECO:0000313" key="2">
    <source>
        <dbReference type="EMBL" id="EXB59933.1"/>
    </source>
</evidence>
<proteinExistence type="predicted"/>
<reference evidence="3" key="1">
    <citation type="submission" date="2013-01" db="EMBL/GenBank/DDBJ databases">
        <title>Draft Genome Sequence of a Mulberry Tree, Morus notabilis C.K. Schneid.</title>
        <authorList>
            <person name="He N."/>
            <person name="Zhao S."/>
        </authorList>
    </citation>
    <scope>NUCLEOTIDE SEQUENCE</scope>
</reference>
<name>W9R9H8_9ROSA</name>
<dbReference type="Proteomes" id="UP000030645">
    <property type="component" value="Unassembled WGS sequence"/>
</dbReference>
<accession>W9R9H8</accession>